<evidence type="ECO:0000256" key="1">
    <source>
        <dbReference type="SAM" id="Phobius"/>
    </source>
</evidence>
<name>U5EP89_NOCAS</name>
<dbReference type="STRING" id="1824.SAMN05444423_11438"/>
<evidence type="ECO:0000313" key="2">
    <source>
        <dbReference type="EMBL" id="GAD86909.1"/>
    </source>
</evidence>
<keyword evidence="1" id="KW-0472">Membrane</keyword>
<evidence type="ECO:0000313" key="3">
    <source>
        <dbReference type="Proteomes" id="UP000017048"/>
    </source>
</evidence>
<keyword evidence="3" id="KW-1185">Reference proteome</keyword>
<dbReference type="EMBL" id="BAFO02000034">
    <property type="protein sequence ID" value="GAD86909.1"/>
    <property type="molecule type" value="Genomic_DNA"/>
</dbReference>
<keyword evidence="1" id="KW-0812">Transmembrane</keyword>
<reference evidence="2 3" key="1">
    <citation type="journal article" date="2014" name="BMC Genomics">
        <title>Genome based analysis of type-I polyketide synthase and nonribosomal peptide synthetase gene clusters in seven strains of five representative Nocardia species.</title>
        <authorList>
            <person name="Komaki H."/>
            <person name="Ichikawa N."/>
            <person name="Hosoyama A."/>
            <person name="Takahashi-Nakaguchi A."/>
            <person name="Matsuzawa T."/>
            <person name="Suzuki K."/>
            <person name="Fujita N."/>
            <person name="Gonoi T."/>
        </authorList>
    </citation>
    <scope>NUCLEOTIDE SEQUENCE [LARGE SCALE GENOMIC DNA]</scope>
    <source>
        <strain evidence="2 3">NBRC 15531</strain>
    </source>
</reference>
<dbReference type="GeneID" id="91515633"/>
<keyword evidence="1" id="KW-1133">Transmembrane helix</keyword>
<comment type="caution">
    <text evidence="2">The sequence shown here is derived from an EMBL/GenBank/DDBJ whole genome shotgun (WGS) entry which is preliminary data.</text>
</comment>
<dbReference type="RefSeq" id="WP_019045512.1">
    <property type="nucleotide sequence ID" value="NZ_BAFO02000034.1"/>
</dbReference>
<gene>
    <name evidence="2" type="ORF">NCAST_34_00360</name>
</gene>
<proteinExistence type="predicted"/>
<dbReference type="Proteomes" id="UP000017048">
    <property type="component" value="Unassembled WGS sequence"/>
</dbReference>
<feature type="transmembrane region" description="Helical" evidence="1">
    <location>
        <begin position="96"/>
        <end position="124"/>
    </location>
</feature>
<sequence>MFGLGILDAAALSLDTPDGRPREVRRVQQLAVWQAVYSTGVALATVPARELLPADALPLRCAGFAYLTAAATIALAVFTTVFAARTRYAHAGGWYGSALVAGIALFGVLTLPAVVVSVAMITLLDRSASKAWYTVAGPAEPVAFCGRAALPAWAAPLARPIGNGWKALLAER</sequence>
<protein>
    <submittedName>
        <fullName evidence="2">Uncharacterized protein</fullName>
    </submittedName>
</protein>
<accession>U5EP89</accession>
<dbReference type="OrthoDB" id="10014893at2"/>
<organism evidence="2 3">
    <name type="scientific">Nocardia asteroides NBRC 15531</name>
    <dbReference type="NCBI Taxonomy" id="1110697"/>
    <lineage>
        <taxon>Bacteria</taxon>
        <taxon>Bacillati</taxon>
        <taxon>Actinomycetota</taxon>
        <taxon>Actinomycetes</taxon>
        <taxon>Mycobacteriales</taxon>
        <taxon>Nocardiaceae</taxon>
        <taxon>Nocardia</taxon>
    </lineage>
</organism>
<feature type="transmembrane region" description="Helical" evidence="1">
    <location>
        <begin position="64"/>
        <end position="84"/>
    </location>
</feature>
<dbReference type="AlphaFoldDB" id="U5EP89"/>